<reference evidence="2 3" key="1">
    <citation type="journal article" date="2018" name="Nat. Ecol. Evol.">
        <title>Pezizomycetes genomes reveal the molecular basis of ectomycorrhizal truffle lifestyle.</title>
        <authorList>
            <person name="Murat C."/>
            <person name="Payen T."/>
            <person name="Noel B."/>
            <person name="Kuo A."/>
            <person name="Morin E."/>
            <person name="Chen J."/>
            <person name="Kohler A."/>
            <person name="Krizsan K."/>
            <person name="Balestrini R."/>
            <person name="Da Silva C."/>
            <person name="Montanini B."/>
            <person name="Hainaut M."/>
            <person name="Levati E."/>
            <person name="Barry K.W."/>
            <person name="Belfiori B."/>
            <person name="Cichocki N."/>
            <person name="Clum A."/>
            <person name="Dockter R.B."/>
            <person name="Fauchery L."/>
            <person name="Guy J."/>
            <person name="Iotti M."/>
            <person name="Le Tacon F."/>
            <person name="Lindquist E.A."/>
            <person name="Lipzen A."/>
            <person name="Malagnac F."/>
            <person name="Mello A."/>
            <person name="Molinier V."/>
            <person name="Miyauchi S."/>
            <person name="Poulain J."/>
            <person name="Riccioni C."/>
            <person name="Rubini A."/>
            <person name="Sitrit Y."/>
            <person name="Splivallo R."/>
            <person name="Traeger S."/>
            <person name="Wang M."/>
            <person name="Zifcakova L."/>
            <person name="Wipf D."/>
            <person name="Zambonelli A."/>
            <person name="Paolocci F."/>
            <person name="Nowrousian M."/>
            <person name="Ottonello S."/>
            <person name="Baldrian P."/>
            <person name="Spatafora J.W."/>
            <person name="Henrissat B."/>
            <person name="Nagy L.G."/>
            <person name="Aury J.M."/>
            <person name="Wincker P."/>
            <person name="Grigoriev I.V."/>
            <person name="Bonfante P."/>
            <person name="Martin F.M."/>
        </authorList>
    </citation>
    <scope>NUCLEOTIDE SEQUENCE [LARGE SCALE GENOMIC DNA]</scope>
    <source>
        <strain evidence="2 3">RN42</strain>
    </source>
</reference>
<dbReference type="AlphaFoldDB" id="A0A3N4I0W6"/>
<feature type="region of interest" description="Disordered" evidence="1">
    <location>
        <begin position="54"/>
        <end position="99"/>
    </location>
</feature>
<dbReference type="EMBL" id="ML119721">
    <property type="protein sequence ID" value="RPA77740.1"/>
    <property type="molecule type" value="Genomic_DNA"/>
</dbReference>
<evidence type="ECO:0000313" key="2">
    <source>
        <dbReference type="EMBL" id="RPA77740.1"/>
    </source>
</evidence>
<keyword evidence="3" id="KW-1185">Reference proteome</keyword>
<evidence type="ECO:0000313" key="3">
    <source>
        <dbReference type="Proteomes" id="UP000275078"/>
    </source>
</evidence>
<evidence type="ECO:0000256" key="1">
    <source>
        <dbReference type="SAM" id="MobiDB-lite"/>
    </source>
</evidence>
<name>A0A3N4I0W6_ASCIM</name>
<organism evidence="2 3">
    <name type="scientific">Ascobolus immersus RN42</name>
    <dbReference type="NCBI Taxonomy" id="1160509"/>
    <lineage>
        <taxon>Eukaryota</taxon>
        <taxon>Fungi</taxon>
        <taxon>Dikarya</taxon>
        <taxon>Ascomycota</taxon>
        <taxon>Pezizomycotina</taxon>
        <taxon>Pezizomycetes</taxon>
        <taxon>Pezizales</taxon>
        <taxon>Ascobolaceae</taxon>
        <taxon>Ascobolus</taxon>
    </lineage>
</organism>
<proteinExistence type="predicted"/>
<protein>
    <submittedName>
        <fullName evidence="2">Uncharacterized protein</fullName>
    </submittedName>
</protein>
<accession>A0A3N4I0W6</accession>
<sequence length="486" mass="55437">MPNCSENPSSWSRVLGTDGPTPPFLLNITFADPDNEFDAVDSDIEEFQRTLESVTDNTLRRESQRTPDGLISAEADRRDTGNALPSLPQAPSRTSTPPLPPASVYFYISNITEHSPSYLPTQPDDWKWLKVESRLDPISQLDDNFDSMMARVVFEEAEILSGSNINNLKFLLRRCPRSTEQAMDNSLVPIQKEDTLSSDWSTLFSIQILSTASPPQLFKKGKPLCFDREPYFYKVQVRVGKSGDKVRNLYFKTVDATPFMDQVREGKTAILQEKREPQGHWFACGNFLWIPLRQLLGITDVPGDKYIDWINNAFYARNKVPEELRHLVTSGRPRNEDGIGVNRLIKFYHGQVDPVWRVYEKEDELSVNDVLDDISGREIELGPLACEDVGNAILEGPETVYVSIELMVNDRRYISYEGLTETQIKMGFFYLRDKENQKLHLRYFHDQHDAAVLRQLGIDPEEGRAAHDMLPKVKDMPGNVSTTQQL</sequence>
<gene>
    <name evidence="2" type="ORF">BJ508DRAFT_329895</name>
</gene>
<dbReference type="Proteomes" id="UP000275078">
    <property type="component" value="Unassembled WGS sequence"/>
</dbReference>